<reference evidence="1 2" key="1">
    <citation type="journal article" date="2022" name="bioRxiv">
        <title>Genomics of Preaxostyla Flagellates Illuminates Evolutionary Transitions and the Path Towards Mitochondrial Loss.</title>
        <authorList>
            <person name="Novak L.V.F."/>
            <person name="Treitli S.C."/>
            <person name="Pyrih J."/>
            <person name="Halakuc P."/>
            <person name="Pipaliya S.V."/>
            <person name="Vacek V."/>
            <person name="Brzon O."/>
            <person name="Soukal P."/>
            <person name="Eme L."/>
            <person name="Dacks J.B."/>
            <person name="Karnkowska A."/>
            <person name="Elias M."/>
            <person name="Hampl V."/>
        </authorList>
    </citation>
    <scope>NUCLEOTIDE SEQUENCE [LARGE SCALE GENOMIC DNA]</scope>
    <source>
        <strain evidence="1">NAU3</strain>
        <tissue evidence="1">Gut</tissue>
    </source>
</reference>
<accession>A0ABQ9XAR3</accession>
<gene>
    <name evidence="1" type="ORF">BLNAU_17781</name>
</gene>
<comment type="caution">
    <text evidence="1">The sequence shown here is derived from an EMBL/GenBank/DDBJ whole genome shotgun (WGS) entry which is preliminary data.</text>
</comment>
<dbReference type="EMBL" id="JARBJD010000205">
    <property type="protein sequence ID" value="KAK2947305.1"/>
    <property type="molecule type" value="Genomic_DNA"/>
</dbReference>
<sequence length="156" mass="17945">MLSAQIQVTHRGLERSEGLREDVCVHDGGSVVTDWMKNKEGASEADWEDDYETEQHPQKQPKSLNRCSLHSARICSISWTLQQTLSLRHLNLPLLIILLLRMISFKQWCFKYFRRFRSKSEVAQQLANMFLVEVPLATIIIGNNMSKSVQKEGDIA</sequence>
<evidence type="ECO:0000313" key="1">
    <source>
        <dbReference type="EMBL" id="KAK2947305.1"/>
    </source>
</evidence>
<name>A0ABQ9XAR3_9EUKA</name>
<proteinExistence type="predicted"/>
<organism evidence="1 2">
    <name type="scientific">Blattamonas nauphoetae</name>
    <dbReference type="NCBI Taxonomy" id="2049346"/>
    <lineage>
        <taxon>Eukaryota</taxon>
        <taxon>Metamonada</taxon>
        <taxon>Preaxostyla</taxon>
        <taxon>Oxymonadida</taxon>
        <taxon>Blattamonas</taxon>
    </lineage>
</organism>
<evidence type="ECO:0000313" key="2">
    <source>
        <dbReference type="Proteomes" id="UP001281761"/>
    </source>
</evidence>
<dbReference type="Proteomes" id="UP001281761">
    <property type="component" value="Unassembled WGS sequence"/>
</dbReference>
<keyword evidence="2" id="KW-1185">Reference proteome</keyword>
<protein>
    <submittedName>
        <fullName evidence="1">Uncharacterized protein</fullName>
    </submittedName>
</protein>